<feature type="compositionally biased region" description="Basic and acidic residues" evidence="1">
    <location>
        <begin position="445"/>
        <end position="460"/>
    </location>
</feature>
<evidence type="ECO:0000313" key="2">
    <source>
        <dbReference type="EMBL" id="OEJ87671.1"/>
    </source>
</evidence>
<organism evidence="2 3">
    <name type="scientific">Hanseniaspora opuntiae</name>
    <dbReference type="NCBI Taxonomy" id="211096"/>
    <lineage>
        <taxon>Eukaryota</taxon>
        <taxon>Fungi</taxon>
        <taxon>Dikarya</taxon>
        <taxon>Ascomycota</taxon>
        <taxon>Saccharomycotina</taxon>
        <taxon>Saccharomycetes</taxon>
        <taxon>Saccharomycodales</taxon>
        <taxon>Saccharomycodaceae</taxon>
        <taxon>Hanseniaspora</taxon>
    </lineage>
</organism>
<name>A0A1E5RL82_9ASCO</name>
<evidence type="ECO:0000256" key="1">
    <source>
        <dbReference type="SAM" id="MobiDB-lite"/>
    </source>
</evidence>
<feature type="region of interest" description="Disordered" evidence="1">
    <location>
        <begin position="383"/>
        <end position="411"/>
    </location>
</feature>
<proteinExistence type="predicted"/>
<comment type="caution">
    <text evidence="2">The sequence shown here is derived from an EMBL/GenBank/DDBJ whole genome shotgun (WGS) entry which is preliminary data.</text>
</comment>
<gene>
    <name evidence="2" type="ORF">AWRI3578_g2009</name>
</gene>
<protein>
    <submittedName>
        <fullName evidence="2">Uncharacterized protein</fullName>
    </submittedName>
</protein>
<sequence>MAIKKSMKKKRYTKRTINISELTQKKLNRLNRRLHRRNLLQHDLIEKKKLFNERFSQRKTQNEHFSKPVYEQKHILDELLHVQQTTNLNSDILLKKLSFPPTCKNYIVNGECFPDCRKKHDSQLRYYYLNKFKVVLTQIQQDFYNDKKADENKVDVVFSNEREKYGFINLFTEYYKDLKNSIYDYELKVDEFKRTYYNDDEQVVSDEISKDMPLNDLLKIINNKIKLATRNNKVFRNFKNILHSYNDKSSSKLTNCTLFNNLTENDVKTKEHATQINRIVDMLISKKKKTTPSKAANEKDKNSTFGLVSNKTSKQLANKHGFFLCSDCGYSISIKDNESRLQKHFNGRTHLKYVNLWAEFARISYIFEILKVDPNLYQPNERHVESSHTANGYVRRTNRNKTNQEGNALKKSDFIRNKRMRYYDDDFMDDEEHNPRQSESLITNEKVDPLKVPLENKPKTNTETPPPRRVLMPTLEY</sequence>
<dbReference type="EMBL" id="LPNL01000004">
    <property type="protein sequence ID" value="OEJ87671.1"/>
    <property type="molecule type" value="Genomic_DNA"/>
</dbReference>
<accession>A0A1E5RL82</accession>
<reference evidence="3" key="1">
    <citation type="journal article" date="2016" name="Genome Announc.">
        <title>Genome sequences of three species of Hanseniaspora isolated from spontaneous wine fermentations.</title>
        <authorList>
            <person name="Sternes P.R."/>
            <person name="Lee D."/>
            <person name="Kutyna D.R."/>
            <person name="Borneman A.R."/>
        </authorList>
    </citation>
    <scope>NUCLEOTIDE SEQUENCE [LARGE SCALE GENOMIC DNA]</scope>
    <source>
        <strain evidence="3">AWRI3578</strain>
    </source>
</reference>
<dbReference type="AlphaFoldDB" id="A0A1E5RL82"/>
<feature type="region of interest" description="Disordered" evidence="1">
    <location>
        <begin position="426"/>
        <end position="477"/>
    </location>
</feature>
<dbReference type="Proteomes" id="UP000095605">
    <property type="component" value="Unassembled WGS sequence"/>
</dbReference>
<keyword evidence="3" id="KW-1185">Reference proteome</keyword>
<dbReference type="OrthoDB" id="3972883at2759"/>
<evidence type="ECO:0000313" key="3">
    <source>
        <dbReference type="Proteomes" id="UP000095605"/>
    </source>
</evidence>